<evidence type="ECO:0000256" key="10">
    <source>
        <dbReference type="SAM" id="Phobius"/>
    </source>
</evidence>
<evidence type="ECO:0000259" key="11">
    <source>
        <dbReference type="Pfam" id="PF00999"/>
    </source>
</evidence>
<keyword evidence="6 10" id="KW-1133">Transmembrane helix</keyword>
<evidence type="ECO:0000313" key="13">
    <source>
        <dbReference type="Proteomes" id="UP000275048"/>
    </source>
</evidence>
<dbReference type="InterPro" id="IPR038770">
    <property type="entry name" value="Na+/solute_symporter_sf"/>
</dbReference>
<accession>A0A3M8AI01</accession>
<name>A0A3M8AI01_9MICO</name>
<dbReference type="GO" id="GO:0005886">
    <property type="term" value="C:plasma membrane"/>
    <property type="evidence" value="ECO:0007669"/>
    <property type="project" value="UniProtKB-SubCell"/>
</dbReference>
<feature type="transmembrane region" description="Helical" evidence="10">
    <location>
        <begin position="104"/>
        <end position="125"/>
    </location>
</feature>
<dbReference type="Proteomes" id="UP000275048">
    <property type="component" value="Unassembled WGS sequence"/>
</dbReference>
<keyword evidence="4" id="KW-1003">Cell membrane</keyword>
<feature type="transmembrane region" description="Helical" evidence="10">
    <location>
        <begin position="378"/>
        <end position="403"/>
    </location>
</feature>
<evidence type="ECO:0000256" key="8">
    <source>
        <dbReference type="ARBA" id="ARBA00023136"/>
    </source>
</evidence>
<gene>
    <name evidence="12" type="ORF">EDM22_08505</name>
</gene>
<keyword evidence="3" id="KW-0050">Antiport</keyword>
<feature type="transmembrane region" description="Helical" evidence="10">
    <location>
        <begin position="44"/>
        <end position="62"/>
    </location>
</feature>
<evidence type="ECO:0000256" key="9">
    <source>
        <dbReference type="SAM" id="MobiDB-lite"/>
    </source>
</evidence>
<dbReference type="OrthoDB" id="4174405at2"/>
<proteinExistence type="predicted"/>
<keyword evidence="8 10" id="KW-0472">Membrane</keyword>
<comment type="subcellular location">
    <subcellularLocation>
        <location evidence="1">Cell membrane</location>
        <topology evidence="1">Multi-pass membrane protein</topology>
    </subcellularLocation>
</comment>
<dbReference type="InterPro" id="IPR006153">
    <property type="entry name" value="Cation/H_exchanger_TM"/>
</dbReference>
<dbReference type="GO" id="GO:0015297">
    <property type="term" value="F:antiporter activity"/>
    <property type="evidence" value="ECO:0007669"/>
    <property type="project" value="UniProtKB-KW"/>
</dbReference>
<evidence type="ECO:0000256" key="7">
    <source>
        <dbReference type="ARBA" id="ARBA00023065"/>
    </source>
</evidence>
<dbReference type="RefSeq" id="WP_122936633.1">
    <property type="nucleotide sequence ID" value="NZ_JBHSNT010000060.1"/>
</dbReference>
<dbReference type="PANTHER" id="PTHR32507">
    <property type="entry name" value="NA(+)/H(+) ANTIPORTER 1"/>
    <property type="match status" value="1"/>
</dbReference>
<dbReference type="AlphaFoldDB" id="A0A3M8AI01"/>
<evidence type="ECO:0000313" key="12">
    <source>
        <dbReference type="EMBL" id="RNB50125.1"/>
    </source>
</evidence>
<evidence type="ECO:0000256" key="1">
    <source>
        <dbReference type="ARBA" id="ARBA00004651"/>
    </source>
</evidence>
<organism evidence="12 13">
    <name type="scientific">Agromyces tardus</name>
    <dbReference type="NCBI Taxonomy" id="2583849"/>
    <lineage>
        <taxon>Bacteria</taxon>
        <taxon>Bacillati</taxon>
        <taxon>Actinomycetota</taxon>
        <taxon>Actinomycetes</taxon>
        <taxon>Micrococcales</taxon>
        <taxon>Microbacteriaceae</taxon>
        <taxon>Agromyces</taxon>
    </lineage>
</organism>
<dbReference type="GO" id="GO:1902600">
    <property type="term" value="P:proton transmembrane transport"/>
    <property type="evidence" value="ECO:0007669"/>
    <property type="project" value="InterPro"/>
</dbReference>
<keyword evidence="2" id="KW-0813">Transport</keyword>
<feature type="transmembrane region" description="Helical" evidence="10">
    <location>
        <begin position="350"/>
        <end position="369"/>
    </location>
</feature>
<feature type="transmembrane region" description="Helical" evidence="10">
    <location>
        <begin position="246"/>
        <end position="272"/>
    </location>
</feature>
<keyword evidence="13" id="KW-1185">Reference proteome</keyword>
<keyword evidence="7" id="KW-0406">Ion transport</keyword>
<sequence>MGPPEAGRTIESGGLMVAATTILAIIIVWSVCSAPLDRRGITSALFLSAAGLVVGGSALGWLDISVESATAERVAEIALVLLLFSDASRLDLRSLRQGFGWPSRLLFIGLPLTMIAGVGAGALAFPGMPLASVVLLATMLASTDAALGQKVVTDPAVPARVRQALDVESGLNDGLAVPFFLVALEIANADLETQPAAAVVGNMAAQIGWGLTGGLVAGIAGGLLFRAAERRGWIGHEWRQIVPLAVALAAYTIALALGGSGFIAAFVGGLAFGSVSGARGSIVTLLTEETGGFLAAVTWIGFGALMLTLAIPYLTWQVVLYAALSLTVVRMLPVAIAFAGERVGRPTVAFLGWFGPRGLASLVFVLLAVERGIPDSEVVLTTVLVTVALSVVLHGLTSVPFVALYHRWYEGHAAEHPAAAESAPATMSRRRRHFAERAPEPVAPADGGTPS</sequence>
<feature type="transmembrane region" description="Helical" evidence="10">
    <location>
        <begin position="207"/>
        <end position="225"/>
    </location>
</feature>
<evidence type="ECO:0000256" key="2">
    <source>
        <dbReference type="ARBA" id="ARBA00022448"/>
    </source>
</evidence>
<dbReference type="EMBL" id="RHHB01000011">
    <property type="protein sequence ID" value="RNB50125.1"/>
    <property type="molecule type" value="Genomic_DNA"/>
</dbReference>
<evidence type="ECO:0000256" key="6">
    <source>
        <dbReference type="ARBA" id="ARBA00022989"/>
    </source>
</evidence>
<protein>
    <submittedName>
        <fullName evidence="12">Sodium:proton antiporter</fullName>
    </submittedName>
</protein>
<dbReference type="PANTHER" id="PTHR32507:SF8">
    <property type="entry name" value="CNH1P"/>
    <property type="match status" value="1"/>
</dbReference>
<feature type="domain" description="Cation/H+ exchanger transmembrane" evidence="11">
    <location>
        <begin position="34"/>
        <end position="402"/>
    </location>
</feature>
<feature type="transmembrane region" description="Helical" evidence="10">
    <location>
        <begin position="318"/>
        <end position="338"/>
    </location>
</feature>
<feature type="transmembrane region" description="Helical" evidence="10">
    <location>
        <begin position="12"/>
        <end position="32"/>
    </location>
</feature>
<evidence type="ECO:0000256" key="5">
    <source>
        <dbReference type="ARBA" id="ARBA00022692"/>
    </source>
</evidence>
<dbReference type="Pfam" id="PF00999">
    <property type="entry name" value="Na_H_Exchanger"/>
    <property type="match status" value="1"/>
</dbReference>
<dbReference type="Gene3D" id="1.20.1530.20">
    <property type="match status" value="1"/>
</dbReference>
<evidence type="ECO:0000256" key="3">
    <source>
        <dbReference type="ARBA" id="ARBA00022449"/>
    </source>
</evidence>
<feature type="region of interest" description="Disordered" evidence="9">
    <location>
        <begin position="419"/>
        <end position="451"/>
    </location>
</feature>
<comment type="caution">
    <text evidence="12">The sequence shown here is derived from an EMBL/GenBank/DDBJ whole genome shotgun (WGS) entry which is preliminary data.</text>
</comment>
<evidence type="ECO:0000256" key="4">
    <source>
        <dbReference type="ARBA" id="ARBA00022475"/>
    </source>
</evidence>
<keyword evidence="5 10" id="KW-0812">Transmembrane</keyword>
<feature type="transmembrane region" description="Helical" evidence="10">
    <location>
        <begin position="292"/>
        <end position="311"/>
    </location>
</feature>
<reference evidence="12 13" key="1">
    <citation type="submission" date="2018-10" db="EMBL/GenBank/DDBJ databases">
        <title>Isolation, diversity and antibacterial activity of antinobacteria from the wheat rhizosphere soil.</title>
        <authorList>
            <person name="Sun T."/>
        </authorList>
    </citation>
    <scope>NUCLEOTIDE SEQUENCE [LARGE SCALE GENOMIC DNA]</scope>
    <source>
        <strain evidence="12 13">SJ-23</strain>
    </source>
</reference>